<feature type="region of interest" description="Disordered" evidence="1">
    <location>
        <begin position="1"/>
        <end position="52"/>
    </location>
</feature>
<comment type="caution">
    <text evidence="2">The sequence shown here is derived from an EMBL/GenBank/DDBJ whole genome shotgun (WGS) entry which is preliminary data.</text>
</comment>
<evidence type="ECO:0000256" key="1">
    <source>
        <dbReference type="SAM" id="MobiDB-lite"/>
    </source>
</evidence>
<keyword evidence="3" id="KW-1185">Reference proteome</keyword>
<evidence type="ECO:0000313" key="3">
    <source>
        <dbReference type="Proteomes" id="UP001054889"/>
    </source>
</evidence>
<dbReference type="EMBL" id="BQKI01000012">
    <property type="protein sequence ID" value="GJN06272.1"/>
    <property type="molecule type" value="Genomic_DNA"/>
</dbReference>
<accession>A0AAV5D6M6</accession>
<name>A0AAV5D6M6_ELECO</name>
<protein>
    <submittedName>
        <fullName evidence="2">Uncharacterized protein</fullName>
    </submittedName>
</protein>
<dbReference type="AlphaFoldDB" id="A0AAV5D6M6"/>
<reference evidence="2" key="1">
    <citation type="journal article" date="2018" name="DNA Res.">
        <title>Multiple hybrid de novo genome assembly of finger millet, an orphan allotetraploid crop.</title>
        <authorList>
            <person name="Hatakeyama M."/>
            <person name="Aluri S."/>
            <person name="Balachadran M.T."/>
            <person name="Sivarajan S.R."/>
            <person name="Patrignani A."/>
            <person name="Gruter S."/>
            <person name="Poveda L."/>
            <person name="Shimizu-Inatsugi R."/>
            <person name="Baeten J."/>
            <person name="Francoijs K.J."/>
            <person name="Nataraja K.N."/>
            <person name="Reddy Y.A.N."/>
            <person name="Phadnis S."/>
            <person name="Ravikumar R.L."/>
            <person name="Schlapbach R."/>
            <person name="Sreeman S.M."/>
            <person name="Shimizu K.K."/>
        </authorList>
    </citation>
    <scope>NUCLEOTIDE SEQUENCE</scope>
</reference>
<sequence length="52" mass="5671">MGSASPSSSTTLTSSGCTGRKPRCPSPTRNLLTSRRWTRSPTPRCSAWSCRR</sequence>
<proteinExistence type="predicted"/>
<gene>
    <name evidence="2" type="primary">ga23983</name>
    <name evidence="2" type="ORF">PR202_ga23983</name>
</gene>
<organism evidence="2 3">
    <name type="scientific">Eleusine coracana subsp. coracana</name>
    <dbReference type="NCBI Taxonomy" id="191504"/>
    <lineage>
        <taxon>Eukaryota</taxon>
        <taxon>Viridiplantae</taxon>
        <taxon>Streptophyta</taxon>
        <taxon>Embryophyta</taxon>
        <taxon>Tracheophyta</taxon>
        <taxon>Spermatophyta</taxon>
        <taxon>Magnoliopsida</taxon>
        <taxon>Liliopsida</taxon>
        <taxon>Poales</taxon>
        <taxon>Poaceae</taxon>
        <taxon>PACMAD clade</taxon>
        <taxon>Chloridoideae</taxon>
        <taxon>Cynodonteae</taxon>
        <taxon>Eleusininae</taxon>
        <taxon>Eleusine</taxon>
    </lineage>
</organism>
<dbReference type="Proteomes" id="UP001054889">
    <property type="component" value="Unassembled WGS sequence"/>
</dbReference>
<reference evidence="2" key="2">
    <citation type="submission" date="2021-12" db="EMBL/GenBank/DDBJ databases">
        <title>Resequencing data analysis of finger millet.</title>
        <authorList>
            <person name="Hatakeyama M."/>
            <person name="Aluri S."/>
            <person name="Balachadran M.T."/>
            <person name="Sivarajan S.R."/>
            <person name="Poveda L."/>
            <person name="Shimizu-Inatsugi R."/>
            <person name="Schlapbach R."/>
            <person name="Sreeman S.M."/>
            <person name="Shimizu K.K."/>
        </authorList>
    </citation>
    <scope>NUCLEOTIDE SEQUENCE</scope>
</reference>
<evidence type="ECO:0000313" key="2">
    <source>
        <dbReference type="EMBL" id="GJN06272.1"/>
    </source>
</evidence>
<feature type="compositionally biased region" description="Low complexity" evidence="1">
    <location>
        <begin position="33"/>
        <end position="44"/>
    </location>
</feature>
<feature type="compositionally biased region" description="Low complexity" evidence="1">
    <location>
        <begin position="1"/>
        <end position="19"/>
    </location>
</feature>